<comment type="caution">
    <text evidence="2">The sequence shown here is derived from an EMBL/GenBank/DDBJ whole genome shotgun (WGS) entry which is preliminary data.</text>
</comment>
<keyword evidence="1" id="KW-0732">Signal</keyword>
<dbReference type="EMBL" id="QGGO01000017">
    <property type="protein sequence ID" value="PWK23385.1"/>
    <property type="molecule type" value="Genomic_DNA"/>
</dbReference>
<dbReference type="PANTHER" id="PTHR44103">
    <property type="entry name" value="PROPROTEIN CONVERTASE P"/>
    <property type="match status" value="1"/>
</dbReference>
<dbReference type="InterPro" id="IPR013517">
    <property type="entry name" value="FG-GAP"/>
</dbReference>
<name>A0A316DZS6_9BACT</name>
<accession>A0A316DZS6</accession>
<dbReference type="PROSITE" id="PS51257">
    <property type="entry name" value="PROKAR_LIPOPROTEIN"/>
    <property type="match status" value="1"/>
</dbReference>
<evidence type="ECO:0000256" key="1">
    <source>
        <dbReference type="ARBA" id="ARBA00022729"/>
    </source>
</evidence>
<protein>
    <submittedName>
        <fullName evidence="2">VCBS repeat protein</fullName>
    </submittedName>
</protein>
<dbReference type="SUPFAM" id="SSF69318">
    <property type="entry name" value="Integrin alpha N-terminal domain"/>
    <property type="match status" value="1"/>
</dbReference>
<dbReference type="InterPro" id="IPR028994">
    <property type="entry name" value="Integrin_alpha_N"/>
</dbReference>
<dbReference type="Proteomes" id="UP000245489">
    <property type="component" value="Unassembled WGS sequence"/>
</dbReference>
<keyword evidence="3" id="KW-1185">Reference proteome</keyword>
<evidence type="ECO:0000313" key="3">
    <source>
        <dbReference type="Proteomes" id="UP000245489"/>
    </source>
</evidence>
<dbReference type="PANTHER" id="PTHR44103:SF1">
    <property type="entry name" value="PROPROTEIN CONVERTASE P"/>
    <property type="match status" value="1"/>
</dbReference>
<sequence length="515" mass="57618">MFLSFRNIIVPLVVVVLIYSCNNSPKKEPYTPPKPQNLSGKVLAQTYCGSCHQVPDPTMLDKKTWEKGVLPKMAYRLGVDQDYFKLFANVDADEMQLILAEGVYPEHPQLAMEDWEKIKKYYLDNAPENPIKQDDKPKVKVGLTDFDVKPLKVWGDEPPRVTLVKFNPESQEIYVAWRGFSNFIKKYNAKLLKTDSITVQSAVSDIAPQKETLSILSMGIMDPSEKSRGTLTQVDKTKKVSKQLDSLKRPVQMSYGDLNQDSVEDILICNFGNEVGNLTWYEGGSMKPHLLKALPGARVAYLKDMNNDKLLDIVVLMTQAREGISIFYNKGKGEFEEKEILQFSSVYGSSFISLVDFNKDGFTDILYTNGDNADLSISLKAYHGIRIFLNDGKGAFKLGYFYPMYGASKALAADFDMDGDLDIAAISFFTALDQKPNEGFLLLKNKGNMTFDASTIQEAKSGKWMVMDVGDMDKDGDDDIILGSFLRGGMLGLEGLSFKGKSPPAVLVLENKHFK</sequence>
<reference evidence="2 3" key="1">
    <citation type="submission" date="2018-05" db="EMBL/GenBank/DDBJ databases">
        <title>Genomic Encyclopedia of Archaeal and Bacterial Type Strains, Phase II (KMG-II): from individual species to whole genera.</title>
        <authorList>
            <person name="Goeker M."/>
        </authorList>
    </citation>
    <scope>NUCLEOTIDE SEQUENCE [LARGE SCALE GENOMIC DNA]</scope>
    <source>
        <strain evidence="2 3">DSM 22214</strain>
    </source>
</reference>
<evidence type="ECO:0000313" key="2">
    <source>
        <dbReference type="EMBL" id="PWK23385.1"/>
    </source>
</evidence>
<organism evidence="2 3">
    <name type="scientific">Arcicella aurantiaca</name>
    <dbReference type="NCBI Taxonomy" id="591202"/>
    <lineage>
        <taxon>Bacteria</taxon>
        <taxon>Pseudomonadati</taxon>
        <taxon>Bacteroidota</taxon>
        <taxon>Cytophagia</taxon>
        <taxon>Cytophagales</taxon>
        <taxon>Flectobacillaceae</taxon>
        <taxon>Arcicella</taxon>
    </lineage>
</organism>
<dbReference type="AlphaFoldDB" id="A0A316DZS6"/>
<dbReference type="RefSeq" id="WP_109743902.1">
    <property type="nucleotide sequence ID" value="NZ_QGGO01000017.1"/>
</dbReference>
<gene>
    <name evidence="2" type="ORF">LV89_03202</name>
</gene>
<proteinExistence type="predicted"/>
<dbReference type="Gene3D" id="2.130.10.130">
    <property type="entry name" value="Integrin alpha, N-terminal"/>
    <property type="match status" value="1"/>
</dbReference>
<dbReference type="OrthoDB" id="1391917at2"/>
<dbReference type="Pfam" id="PF13517">
    <property type="entry name" value="FG-GAP_3"/>
    <property type="match status" value="1"/>
</dbReference>